<sequence length="196" mass="22048">MPPHPYVLQYLAQNYPKPRVDEEWLESCYEWVLGENNLDPTCNMSEILKKVEEQLLGSDLRDSMQPNTGLARNIVQARKGATGAIPILVQITSVTDIGHSAFSLQSVRQMRIDRADLAGLAEQDGGEDDGPIPKYPRSMLRLELSDGTTTIKAIEYRRIPQLTLDDTPLGYKVSLLHLLSLQVLKLRSRYNSRASK</sequence>
<dbReference type="EMBL" id="MU273504">
    <property type="protein sequence ID" value="KAI0034240.1"/>
    <property type="molecule type" value="Genomic_DNA"/>
</dbReference>
<reference evidence="1" key="2">
    <citation type="journal article" date="2022" name="New Phytol.">
        <title>Evolutionary transition to the ectomycorrhizal habit in the genomes of a hyperdiverse lineage of mushroom-forming fungi.</title>
        <authorList>
            <person name="Looney B."/>
            <person name="Miyauchi S."/>
            <person name="Morin E."/>
            <person name="Drula E."/>
            <person name="Courty P.E."/>
            <person name="Kohler A."/>
            <person name="Kuo A."/>
            <person name="LaButti K."/>
            <person name="Pangilinan J."/>
            <person name="Lipzen A."/>
            <person name="Riley R."/>
            <person name="Andreopoulos W."/>
            <person name="He G."/>
            <person name="Johnson J."/>
            <person name="Nolan M."/>
            <person name="Tritt A."/>
            <person name="Barry K.W."/>
            <person name="Grigoriev I.V."/>
            <person name="Nagy L.G."/>
            <person name="Hibbett D."/>
            <person name="Henrissat B."/>
            <person name="Matheny P.B."/>
            <person name="Labbe J."/>
            <person name="Martin F.M."/>
        </authorList>
    </citation>
    <scope>NUCLEOTIDE SEQUENCE</scope>
    <source>
        <strain evidence="1">EC-137</strain>
    </source>
</reference>
<accession>A0ACB8QR76</accession>
<dbReference type="Proteomes" id="UP000814128">
    <property type="component" value="Unassembled WGS sequence"/>
</dbReference>
<evidence type="ECO:0000313" key="2">
    <source>
        <dbReference type="Proteomes" id="UP000814128"/>
    </source>
</evidence>
<comment type="caution">
    <text evidence="1">The sequence shown here is derived from an EMBL/GenBank/DDBJ whole genome shotgun (WGS) entry which is preliminary data.</text>
</comment>
<keyword evidence="2" id="KW-1185">Reference proteome</keyword>
<gene>
    <name evidence="1" type="ORF">K488DRAFT_46011</name>
</gene>
<evidence type="ECO:0000313" key="1">
    <source>
        <dbReference type="EMBL" id="KAI0034240.1"/>
    </source>
</evidence>
<protein>
    <submittedName>
        <fullName evidence="1">Uncharacterized protein</fullName>
    </submittedName>
</protein>
<name>A0ACB8QR76_9AGAM</name>
<organism evidence="1 2">
    <name type="scientific">Vararia minispora EC-137</name>
    <dbReference type="NCBI Taxonomy" id="1314806"/>
    <lineage>
        <taxon>Eukaryota</taxon>
        <taxon>Fungi</taxon>
        <taxon>Dikarya</taxon>
        <taxon>Basidiomycota</taxon>
        <taxon>Agaricomycotina</taxon>
        <taxon>Agaricomycetes</taxon>
        <taxon>Russulales</taxon>
        <taxon>Lachnocladiaceae</taxon>
        <taxon>Vararia</taxon>
    </lineage>
</organism>
<proteinExistence type="predicted"/>
<reference evidence="1" key="1">
    <citation type="submission" date="2021-02" db="EMBL/GenBank/DDBJ databases">
        <authorList>
            <consortium name="DOE Joint Genome Institute"/>
            <person name="Ahrendt S."/>
            <person name="Looney B.P."/>
            <person name="Miyauchi S."/>
            <person name="Morin E."/>
            <person name="Drula E."/>
            <person name="Courty P.E."/>
            <person name="Chicoki N."/>
            <person name="Fauchery L."/>
            <person name="Kohler A."/>
            <person name="Kuo A."/>
            <person name="Labutti K."/>
            <person name="Pangilinan J."/>
            <person name="Lipzen A."/>
            <person name="Riley R."/>
            <person name="Andreopoulos W."/>
            <person name="He G."/>
            <person name="Johnson J."/>
            <person name="Barry K.W."/>
            <person name="Grigoriev I.V."/>
            <person name="Nagy L."/>
            <person name="Hibbett D."/>
            <person name="Henrissat B."/>
            <person name="Matheny P.B."/>
            <person name="Labbe J."/>
            <person name="Martin F."/>
        </authorList>
    </citation>
    <scope>NUCLEOTIDE SEQUENCE</scope>
    <source>
        <strain evidence="1">EC-137</strain>
    </source>
</reference>